<dbReference type="InterPro" id="IPR036396">
    <property type="entry name" value="Cyt_P450_sf"/>
</dbReference>
<evidence type="ECO:0000256" key="4">
    <source>
        <dbReference type="ARBA" id="ARBA00004406"/>
    </source>
</evidence>
<keyword evidence="6" id="KW-0349">Heme</keyword>
<evidence type="ECO:0000256" key="11">
    <source>
        <dbReference type="ARBA" id="ARBA00023004"/>
    </source>
</evidence>
<keyword evidence="8" id="KW-0256">Endoplasmic reticulum</keyword>
<dbReference type="PANTHER" id="PTHR24291">
    <property type="entry name" value="CYTOCHROME P450 FAMILY 4"/>
    <property type="match status" value="1"/>
</dbReference>
<feature type="transmembrane region" description="Helical" evidence="14">
    <location>
        <begin position="20"/>
        <end position="41"/>
    </location>
</feature>
<evidence type="ECO:0000313" key="16">
    <source>
        <dbReference type="Proteomes" id="UP000410492"/>
    </source>
</evidence>
<keyword evidence="14" id="KW-0812">Transmembrane</keyword>
<comment type="subcellular location">
    <subcellularLocation>
        <location evidence="4">Endoplasmic reticulum membrane</location>
        <topology evidence="4">Peripheral membrane protein</topology>
    </subcellularLocation>
    <subcellularLocation>
        <location evidence="3">Microsome membrane</location>
        <topology evidence="3">Peripheral membrane protein</topology>
    </subcellularLocation>
</comment>
<name>A0A653BJM2_CALMS</name>
<evidence type="ECO:0000256" key="9">
    <source>
        <dbReference type="ARBA" id="ARBA00022848"/>
    </source>
</evidence>
<keyword evidence="12" id="KW-0503">Monooxygenase</keyword>
<dbReference type="InterPro" id="IPR050196">
    <property type="entry name" value="Cytochrome_P450_Monoox"/>
</dbReference>
<dbReference type="GO" id="GO:0020037">
    <property type="term" value="F:heme binding"/>
    <property type="evidence" value="ECO:0007669"/>
    <property type="project" value="InterPro"/>
</dbReference>
<dbReference type="GO" id="GO:0004497">
    <property type="term" value="F:monooxygenase activity"/>
    <property type="evidence" value="ECO:0007669"/>
    <property type="project" value="UniProtKB-KW"/>
</dbReference>
<evidence type="ECO:0008006" key="17">
    <source>
        <dbReference type="Google" id="ProtNLM"/>
    </source>
</evidence>
<comment type="similarity">
    <text evidence="5">Belongs to the cytochrome P450 family.</text>
</comment>
<dbReference type="GO" id="GO:0005789">
    <property type="term" value="C:endoplasmic reticulum membrane"/>
    <property type="evidence" value="ECO:0007669"/>
    <property type="project" value="UniProtKB-SubCell"/>
</dbReference>
<evidence type="ECO:0000256" key="2">
    <source>
        <dbReference type="ARBA" id="ARBA00003690"/>
    </source>
</evidence>
<dbReference type="Proteomes" id="UP000410492">
    <property type="component" value="Unassembled WGS sequence"/>
</dbReference>
<dbReference type="AlphaFoldDB" id="A0A653BJM2"/>
<evidence type="ECO:0000256" key="3">
    <source>
        <dbReference type="ARBA" id="ARBA00004174"/>
    </source>
</evidence>
<keyword evidence="13 14" id="KW-0472">Membrane</keyword>
<evidence type="ECO:0000256" key="1">
    <source>
        <dbReference type="ARBA" id="ARBA00001971"/>
    </source>
</evidence>
<evidence type="ECO:0000256" key="7">
    <source>
        <dbReference type="ARBA" id="ARBA00022723"/>
    </source>
</evidence>
<evidence type="ECO:0000313" key="15">
    <source>
        <dbReference type="EMBL" id="VEN35570.1"/>
    </source>
</evidence>
<protein>
    <recommendedName>
        <fullName evidence="17">Cytochrome P450</fullName>
    </recommendedName>
</protein>
<accession>A0A653BJM2</accession>
<comment type="cofactor">
    <cofactor evidence="1">
        <name>heme</name>
        <dbReference type="ChEBI" id="CHEBI:30413"/>
    </cofactor>
</comment>
<keyword evidence="11" id="KW-0408">Iron</keyword>
<keyword evidence="7" id="KW-0479">Metal-binding</keyword>
<evidence type="ECO:0000256" key="12">
    <source>
        <dbReference type="ARBA" id="ARBA00023033"/>
    </source>
</evidence>
<dbReference type="SUPFAM" id="SSF48264">
    <property type="entry name" value="Cytochrome P450"/>
    <property type="match status" value="1"/>
</dbReference>
<keyword evidence="10" id="KW-0560">Oxidoreductase</keyword>
<evidence type="ECO:0000256" key="13">
    <source>
        <dbReference type="ARBA" id="ARBA00023136"/>
    </source>
</evidence>
<dbReference type="Gene3D" id="1.10.630.10">
    <property type="entry name" value="Cytochrome P450"/>
    <property type="match status" value="1"/>
</dbReference>
<sequence>MFEVPHALHLPALAKLDRTSFTQTLLLASLLLVLFYLVNFYGKRWKWYYYSWKVPGPFAFPFIGNAHMFFGDPVRRMNGFMRLMRSHPDIVRAWLGPKLVYMVSKPEYIEKLINRSTVIDKDDFYDLFVVLFGNGILTSKGDRWKSHRKIMTRSFGQKILDSFVGTFDEQASIFVDILKKNVGRKDLPLNLMATRCHVDNICATTMGVSHERSNYQ</sequence>
<dbReference type="Pfam" id="PF00067">
    <property type="entry name" value="p450"/>
    <property type="match status" value="1"/>
</dbReference>
<comment type="function">
    <text evidence="2">May be involved in the metabolism of insect hormones and in the breakdown of synthetic insecticides.</text>
</comment>
<keyword evidence="9" id="KW-0492">Microsome</keyword>
<evidence type="ECO:0000256" key="10">
    <source>
        <dbReference type="ARBA" id="ARBA00023002"/>
    </source>
</evidence>
<dbReference type="GO" id="GO:0005506">
    <property type="term" value="F:iron ion binding"/>
    <property type="evidence" value="ECO:0007669"/>
    <property type="project" value="InterPro"/>
</dbReference>
<dbReference type="EMBL" id="CAACVG010001721">
    <property type="protein sequence ID" value="VEN35570.1"/>
    <property type="molecule type" value="Genomic_DNA"/>
</dbReference>
<keyword evidence="14" id="KW-1133">Transmembrane helix</keyword>
<evidence type="ECO:0000256" key="6">
    <source>
        <dbReference type="ARBA" id="ARBA00022617"/>
    </source>
</evidence>
<reference evidence="15 16" key="1">
    <citation type="submission" date="2019-01" db="EMBL/GenBank/DDBJ databases">
        <authorList>
            <person name="Sayadi A."/>
        </authorList>
    </citation>
    <scope>NUCLEOTIDE SEQUENCE [LARGE SCALE GENOMIC DNA]</scope>
</reference>
<dbReference type="GO" id="GO:0016705">
    <property type="term" value="F:oxidoreductase activity, acting on paired donors, with incorporation or reduction of molecular oxygen"/>
    <property type="evidence" value="ECO:0007669"/>
    <property type="project" value="InterPro"/>
</dbReference>
<dbReference type="OrthoDB" id="1470350at2759"/>
<evidence type="ECO:0000256" key="5">
    <source>
        <dbReference type="ARBA" id="ARBA00010617"/>
    </source>
</evidence>
<dbReference type="PANTHER" id="PTHR24291:SF189">
    <property type="entry name" value="CYTOCHROME P450 4C3-RELATED"/>
    <property type="match status" value="1"/>
</dbReference>
<keyword evidence="16" id="KW-1185">Reference proteome</keyword>
<organism evidence="15 16">
    <name type="scientific">Callosobruchus maculatus</name>
    <name type="common">Southern cowpea weevil</name>
    <name type="synonym">Pulse bruchid</name>
    <dbReference type="NCBI Taxonomy" id="64391"/>
    <lineage>
        <taxon>Eukaryota</taxon>
        <taxon>Metazoa</taxon>
        <taxon>Ecdysozoa</taxon>
        <taxon>Arthropoda</taxon>
        <taxon>Hexapoda</taxon>
        <taxon>Insecta</taxon>
        <taxon>Pterygota</taxon>
        <taxon>Neoptera</taxon>
        <taxon>Endopterygota</taxon>
        <taxon>Coleoptera</taxon>
        <taxon>Polyphaga</taxon>
        <taxon>Cucujiformia</taxon>
        <taxon>Chrysomeloidea</taxon>
        <taxon>Chrysomelidae</taxon>
        <taxon>Bruchinae</taxon>
        <taxon>Bruchini</taxon>
        <taxon>Callosobruchus</taxon>
    </lineage>
</organism>
<dbReference type="InterPro" id="IPR001128">
    <property type="entry name" value="Cyt_P450"/>
</dbReference>
<proteinExistence type="inferred from homology"/>
<evidence type="ECO:0000256" key="8">
    <source>
        <dbReference type="ARBA" id="ARBA00022824"/>
    </source>
</evidence>
<gene>
    <name evidence="15" type="ORF">CALMAC_LOCUS1455</name>
</gene>
<evidence type="ECO:0000256" key="14">
    <source>
        <dbReference type="SAM" id="Phobius"/>
    </source>
</evidence>